<evidence type="ECO:0000259" key="5">
    <source>
        <dbReference type="PROSITE" id="PS50977"/>
    </source>
</evidence>
<dbReference type="Gene3D" id="1.10.357.10">
    <property type="entry name" value="Tetracycline Repressor, domain 2"/>
    <property type="match status" value="1"/>
</dbReference>
<reference evidence="6" key="2">
    <citation type="submission" date="2023-01" db="EMBL/GenBank/DDBJ databases">
        <authorList>
            <person name="Sun Q."/>
            <person name="Evtushenko L."/>
        </authorList>
    </citation>
    <scope>NUCLEOTIDE SEQUENCE</scope>
    <source>
        <strain evidence="6">VKM Ac-1321</strain>
    </source>
</reference>
<dbReference type="InterPro" id="IPR001647">
    <property type="entry name" value="HTH_TetR"/>
</dbReference>
<dbReference type="PROSITE" id="PS50977">
    <property type="entry name" value="HTH_TETR_2"/>
    <property type="match status" value="1"/>
</dbReference>
<protein>
    <submittedName>
        <fullName evidence="6">TetR family transcriptional regulator</fullName>
    </submittedName>
</protein>
<dbReference type="InterPro" id="IPR004111">
    <property type="entry name" value="Repressor_TetR_C"/>
</dbReference>
<evidence type="ECO:0000313" key="7">
    <source>
        <dbReference type="Proteomes" id="UP001143480"/>
    </source>
</evidence>
<dbReference type="SUPFAM" id="SSF46689">
    <property type="entry name" value="Homeodomain-like"/>
    <property type="match status" value="1"/>
</dbReference>
<dbReference type="InterPro" id="IPR036271">
    <property type="entry name" value="Tet_transcr_reg_TetR-rel_C_sf"/>
</dbReference>
<keyword evidence="1" id="KW-0805">Transcription regulation</keyword>
<dbReference type="RefSeq" id="WP_261963381.1">
    <property type="nucleotide sequence ID" value="NZ_BAAAXA010000003.1"/>
</dbReference>
<feature type="domain" description="HTH tetR-type" evidence="5">
    <location>
        <begin position="29"/>
        <end position="89"/>
    </location>
</feature>
<gene>
    <name evidence="6" type="ORF">GCM10017581_084170</name>
</gene>
<dbReference type="Pfam" id="PF00440">
    <property type="entry name" value="TetR_N"/>
    <property type="match status" value="1"/>
</dbReference>
<evidence type="ECO:0000256" key="2">
    <source>
        <dbReference type="ARBA" id="ARBA00023125"/>
    </source>
</evidence>
<accession>A0A9W6KT12</accession>
<sequence>MSAHENGIPKVLAAAWGLKERPGKGPRPGLTLDRIVAAGVKVAATEGLGAVSMARVAGELGAATMSLYRYVSAKNELLDLMVDAAIGPAPETDPSLGWREGLRGFAYSYLTLLRRQSWVVRVPISTPPITPHQIGWMNHGLAVMRDTNLRHDERLSTIMMVSGMARNWALLTADIDAAAHAAGGTTEQAMSEYGRLLYTLVDPVRFPAIGELIESRVLETSSARPDDDFEFGIERFLDGLDALMQRRK</sequence>
<proteinExistence type="predicted"/>
<name>A0A9W6KT12_9ACTN</name>
<dbReference type="PANTHER" id="PTHR30055:SF151">
    <property type="entry name" value="TRANSCRIPTIONAL REGULATORY PROTEIN"/>
    <property type="match status" value="1"/>
</dbReference>
<dbReference type="GO" id="GO:0003700">
    <property type="term" value="F:DNA-binding transcription factor activity"/>
    <property type="evidence" value="ECO:0007669"/>
    <property type="project" value="TreeGrafter"/>
</dbReference>
<keyword evidence="2 4" id="KW-0238">DNA-binding</keyword>
<dbReference type="GO" id="GO:0000976">
    <property type="term" value="F:transcription cis-regulatory region binding"/>
    <property type="evidence" value="ECO:0007669"/>
    <property type="project" value="TreeGrafter"/>
</dbReference>
<dbReference type="Gene3D" id="1.10.10.60">
    <property type="entry name" value="Homeodomain-like"/>
    <property type="match status" value="1"/>
</dbReference>
<dbReference type="EMBL" id="BSFP01000075">
    <property type="protein sequence ID" value="GLL06667.1"/>
    <property type="molecule type" value="Genomic_DNA"/>
</dbReference>
<organism evidence="6 7">
    <name type="scientific">Dactylosporangium matsuzakiense</name>
    <dbReference type="NCBI Taxonomy" id="53360"/>
    <lineage>
        <taxon>Bacteria</taxon>
        <taxon>Bacillati</taxon>
        <taxon>Actinomycetota</taxon>
        <taxon>Actinomycetes</taxon>
        <taxon>Micromonosporales</taxon>
        <taxon>Micromonosporaceae</taxon>
        <taxon>Dactylosporangium</taxon>
    </lineage>
</organism>
<evidence type="ECO:0000256" key="3">
    <source>
        <dbReference type="ARBA" id="ARBA00023163"/>
    </source>
</evidence>
<feature type="DNA-binding region" description="H-T-H motif" evidence="4">
    <location>
        <begin position="52"/>
        <end position="71"/>
    </location>
</feature>
<comment type="caution">
    <text evidence="6">The sequence shown here is derived from an EMBL/GenBank/DDBJ whole genome shotgun (WGS) entry which is preliminary data.</text>
</comment>
<dbReference type="Pfam" id="PF02909">
    <property type="entry name" value="TetR_C_1"/>
    <property type="match status" value="1"/>
</dbReference>
<evidence type="ECO:0000256" key="1">
    <source>
        <dbReference type="ARBA" id="ARBA00023015"/>
    </source>
</evidence>
<dbReference type="Proteomes" id="UP001143480">
    <property type="component" value="Unassembled WGS sequence"/>
</dbReference>
<keyword evidence="7" id="KW-1185">Reference proteome</keyword>
<evidence type="ECO:0000256" key="4">
    <source>
        <dbReference type="PROSITE-ProRule" id="PRU00335"/>
    </source>
</evidence>
<dbReference type="GO" id="GO:0045892">
    <property type="term" value="P:negative regulation of DNA-templated transcription"/>
    <property type="evidence" value="ECO:0007669"/>
    <property type="project" value="InterPro"/>
</dbReference>
<dbReference type="InterPro" id="IPR050109">
    <property type="entry name" value="HTH-type_TetR-like_transc_reg"/>
</dbReference>
<dbReference type="PANTHER" id="PTHR30055">
    <property type="entry name" value="HTH-TYPE TRANSCRIPTIONAL REGULATOR RUTR"/>
    <property type="match status" value="1"/>
</dbReference>
<reference evidence="6" key="1">
    <citation type="journal article" date="2014" name="Int. J. Syst. Evol. Microbiol.">
        <title>Complete genome sequence of Corynebacterium casei LMG S-19264T (=DSM 44701T), isolated from a smear-ripened cheese.</title>
        <authorList>
            <consortium name="US DOE Joint Genome Institute (JGI-PGF)"/>
            <person name="Walter F."/>
            <person name="Albersmeier A."/>
            <person name="Kalinowski J."/>
            <person name="Ruckert C."/>
        </authorList>
    </citation>
    <scope>NUCLEOTIDE SEQUENCE</scope>
    <source>
        <strain evidence="6">VKM Ac-1321</strain>
    </source>
</reference>
<dbReference type="AlphaFoldDB" id="A0A9W6KT12"/>
<evidence type="ECO:0000313" key="6">
    <source>
        <dbReference type="EMBL" id="GLL06667.1"/>
    </source>
</evidence>
<keyword evidence="3" id="KW-0804">Transcription</keyword>
<dbReference type="SUPFAM" id="SSF48498">
    <property type="entry name" value="Tetracyclin repressor-like, C-terminal domain"/>
    <property type="match status" value="1"/>
</dbReference>
<dbReference type="InterPro" id="IPR009057">
    <property type="entry name" value="Homeodomain-like_sf"/>
</dbReference>